<dbReference type="EMBL" id="CAXKWB010121198">
    <property type="protein sequence ID" value="CAL4237084.1"/>
    <property type="molecule type" value="Genomic_DNA"/>
</dbReference>
<keyword evidence="3" id="KW-1185">Reference proteome</keyword>
<organism evidence="2 3">
    <name type="scientific">Meganyctiphanes norvegica</name>
    <name type="common">Northern krill</name>
    <name type="synonym">Thysanopoda norvegica</name>
    <dbReference type="NCBI Taxonomy" id="48144"/>
    <lineage>
        <taxon>Eukaryota</taxon>
        <taxon>Metazoa</taxon>
        <taxon>Ecdysozoa</taxon>
        <taxon>Arthropoda</taxon>
        <taxon>Crustacea</taxon>
        <taxon>Multicrustacea</taxon>
        <taxon>Malacostraca</taxon>
        <taxon>Eumalacostraca</taxon>
        <taxon>Eucarida</taxon>
        <taxon>Euphausiacea</taxon>
        <taxon>Euphausiidae</taxon>
        <taxon>Meganyctiphanes</taxon>
    </lineage>
</organism>
<name>A0AAV2STY3_MEGNR</name>
<proteinExistence type="predicted"/>
<evidence type="ECO:0000256" key="1">
    <source>
        <dbReference type="SAM" id="MobiDB-lite"/>
    </source>
</evidence>
<dbReference type="AlphaFoldDB" id="A0AAV2STY3"/>
<evidence type="ECO:0000313" key="2">
    <source>
        <dbReference type="EMBL" id="CAL4237084.1"/>
    </source>
</evidence>
<reference evidence="2 3" key="1">
    <citation type="submission" date="2024-05" db="EMBL/GenBank/DDBJ databases">
        <authorList>
            <person name="Wallberg A."/>
        </authorList>
    </citation>
    <scope>NUCLEOTIDE SEQUENCE [LARGE SCALE GENOMIC DNA]</scope>
</reference>
<feature type="region of interest" description="Disordered" evidence="1">
    <location>
        <begin position="58"/>
        <end position="78"/>
    </location>
</feature>
<comment type="caution">
    <text evidence="2">The sequence shown here is derived from an EMBL/GenBank/DDBJ whole genome shotgun (WGS) entry which is preliminary data.</text>
</comment>
<dbReference type="Proteomes" id="UP001497623">
    <property type="component" value="Unassembled WGS sequence"/>
</dbReference>
<feature type="non-terminal residue" evidence="2">
    <location>
        <position position="1"/>
    </location>
</feature>
<feature type="region of interest" description="Disordered" evidence="1">
    <location>
        <begin position="109"/>
        <end position="135"/>
    </location>
</feature>
<sequence>GGRAAHTEFWGSRRATRVQGERGWPHEGRCGVELSVTITLVGGKRREGLLLPAPTCLGLSGKPERQPRTRGGKGLVLGQGGRVGGRRLLLHAVDTEDLHAFVAFPRPEPASCSLLQNSSPRGQALPPKRHTKKQA</sequence>
<accession>A0AAV2STY3</accession>
<evidence type="ECO:0000313" key="3">
    <source>
        <dbReference type="Proteomes" id="UP001497623"/>
    </source>
</evidence>
<gene>
    <name evidence="2" type="ORF">MNOR_LOCUS40334</name>
</gene>
<evidence type="ECO:0008006" key="4">
    <source>
        <dbReference type="Google" id="ProtNLM"/>
    </source>
</evidence>
<protein>
    <recommendedName>
        <fullName evidence="4">Histone H3</fullName>
    </recommendedName>
</protein>